<dbReference type="SUPFAM" id="SSF52317">
    <property type="entry name" value="Class I glutamine amidotransferase-like"/>
    <property type="match status" value="1"/>
</dbReference>
<dbReference type="Pfam" id="PF00117">
    <property type="entry name" value="GATase"/>
    <property type="match status" value="1"/>
</dbReference>
<organism evidence="2 3">
    <name type="scientific">Bradyrhizobium aeschynomenes</name>
    <dbReference type="NCBI Taxonomy" id="2734909"/>
    <lineage>
        <taxon>Bacteria</taxon>
        <taxon>Pseudomonadati</taxon>
        <taxon>Pseudomonadota</taxon>
        <taxon>Alphaproteobacteria</taxon>
        <taxon>Hyphomicrobiales</taxon>
        <taxon>Nitrobacteraceae</taxon>
        <taxon>Bradyrhizobium</taxon>
    </lineage>
</organism>
<sequence length="284" mass="30658">MPRLLVLEGNSLAGRRRWAEIAGLTPSESYADVLRALAPEAVVDIATPADADARLPQPIDAYHGIVITGSALNIYQREPEALRQIELVRTIFAQGVPMFGSCWGLQLATVAAGGEVSLNPAGREVGFARKIALTEAGRAHPMHAARSVVFDAPAIHSDIVTTLPPDGTVTACNAMSEVQAAEIRSGRGRFWGVQYHPEFSLQDVACVIRLIGQPLVDEGFFADLAELERYAADLATLHHDRARGDLLWRLGLDQDVADDALRQAEIGNWLASLDHRQAATSRTG</sequence>
<accession>A0ABX2CE89</accession>
<reference evidence="2" key="1">
    <citation type="submission" date="2020-05" db="EMBL/GenBank/DDBJ databases">
        <title>Nod-independent and nitrogen-fixing Bradyrhizobium aeschynomene sp. nov. isolated from nodules of Aeschynomene indica.</title>
        <authorList>
            <person name="Zhang Z."/>
        </authorList>
    </citation>
    <scope>NUCLEOTIDE SEQUENCE</scope>
    <source>
        <strain evidence="2">83012</strain>
    </source>
</reference>
<dbReference type="Proteomes" id="UP000886476">
    <property type="component" value="Unassembled WGS sequence"/>
</dbReference>
<dbReference type="EMBL" id="JABFDN010000004">
    <property type="protein sequence ID" value="NPU66544.1"/>
    <property type="molecule type" value="Genomic_DNA"/>
</dbReference>
<dbReference type="RefSeq" id="WP_172111608.1">
    <property type="nucleotide sequence ID" value="NZ_JABFDM010000007.1"/>
</dbReference>
<dbReference type="Gene3D" id="3.40.50.880">
    <property type="match status" value="1"/>
</dbReference>
<protein>
    <submittedName>
        <fullName evidence="2">Type 1 glutamine amidotransferase</fullName>
    </submittedName>
</protein>
<dbReference type="PROSITE" id="PS51273">
    <property type="entry name" value="GATASE_TYPE_1"/>
    <property type="match status" value="1"/>
</dbReference>
<proteinExistence type="predicted"/>
<dbReference type="InterPro" id="IPR017926">
    <property type="entry name" value="GATASE"/>
</dbReference>
<evidence type="ECO:0000313" key="2">
    <source>
        <dbReference type="EMBL" id="NPU66544.1"/>
    </source>
</evidence>
<feature type="domain" description="Glutamine amidotransferase" evidence="1">
    <location>
        <begin position="48"/>
        <end position="202"/>
    </location>
</feature>
<keyword evidence="3" id="KW-1185">Reference proteome</keyword>
<dbReference type="PANTHER" id="PTHR42695">
    <property type="entry name" value="GLUTAMINE AMIDOTRANSFERASE YLR126C-RELATED"/>
    <property type="match status" value="1"/>
</dbReference>
<name>A0ABX2CE89_9BRAD</name>
<keyword evidence="2" id="KW-0315">Glutamine amidotransferase</keyword>
<dbReference type="InterPro" id="IPR029062">
    <property type="entry name" value="Class_I_gatase-like"/>
</dbReference>
<dbReference type="InterPro" id="IPR044992">
    <property type="entry name" value="ChyE-like"/>
</dbReference>
<evidence type="ECO:0000313" key="3">
    <source>
        <dbReference type="Proteomes" id="UP000886476"/>
    </source>
</evidence>
<dbReference type="PANTHER" id="PTHR42695:SF5">
    <property type="entry name" value="GLUTAMINE AMIDOTRANSFERASE YLR126C-RELATED"/>
    <property type="match status" value="1"/>
</dbReference>
<comment type="caution">
    <text evidence="2">The sequence shown here is derived from an EMBL/GenBank/DDBJ whole genome shotgun (WGS) entry which is preliminary data.</text>
</comment>
<gene>
    <name evidence="2" type="ORF">HL667_16185</name>
</gene>
<dbReference type="CDD" id="cd01741">
    <property type="entry name" value="GATase1_1"/>
    <property type="match status" value="1"/>
</dbReference>
<evidence type="ECO:0000259" key="1">
    <source>
        <dbReference type="Pfam" id="PF00117"/>
    </source>
</evidence>